<proteinExistence type="predicted"/>
<gene>
    <name evidence="2" type="ORF">AVDCRST_MAG85-797</name>
</gene>
<protein>
    <submittedName>
        <fullName evidence="2">Uncharacterized protein</fullName>
    </submittedName>
</protein>
<accession>A0A6J4RWL5</accession>
<feature type="compositionally biased region" description="Basic residues" evidence="1">
    <location>
        <begin position="36"/>
        <end position="60"/>
    </location>
</feature>
<feature type="non-terminal residue" evidence="2">
    <location>
        <position position="1"/>
    </location>
</feature>
<sequence length="60" mass="6938">DCRSVVGGARRTVLLALRRARRPDLHLLPAPDRVEGRRRRRAPGGLHRALRAPARRRRDR</sequence>
<evidence type="ECO:0000256" key="1">
    <source>
        <dbReference type="SAM" id="MobiDB-lite"/>
    </source>
</evidence>
<evidence type="ECO:0000313" key="2">
    <source>
        <dbReference type="EMBL" id="CAA9483106.1"/>
    </source>
</evidence>
<dbReference type="AlphaFoldDB" id="A0A6J4RWL5"/>
<reference evidence="2" key="1">
    <citation type="submission" date="2020-02" db="EMBL/GenBank/DDBJ databases">
        <authorList>
            <person name="Meier V. D."/>
        </authorList>
    </citation>
    <scope>NUCLEOTIDE SEQUENCE</scope>
    <source>
        <strain evidence="2">AVDCRST_MAG85</strain>
    </source>
</reference>
<feature type="region of interest" description="Disordered" evidence="1">
    <location>
        <begin position="30"/>
        <end position="60"/>
    </location>
</feature>
<dbReference type="EMBL" id="CADCVT010000086">
    <property type="protein sequence ID" value="CAA9483106.1"/>
    <property type="molecule type" value="Genomic_DNA"/>
</dbReference>
<name>A0A6J4RWL5_9ACTN</name>
<feature type="non-terminal residue" evidence="2">
    <location>
        <position position="60"/>
    </location>
</feature>
<organism evidence="2">
    <name type="scientific">uncultured Solirubrobacteraceae bacterium</name>
    <dbReference type="NCBI Taxonomy" id="1162706"/>
    <lineage>
        <taxon>Bacteria</taxon>
        <taxon>Bacillati</taxon>
        <taxon>Actinomycetota</taxon>
        <taxon>Thermoleophilia</taxon>
        <taxon>Solirubrobacterales</taxon>
        <taxon>Solirubrobacteraceae</taxon>
        <taxon>environmental samples</taxon>
    </lineage>
</organism>